<evidence type="ECO:0000259" key="1">
    <source>
        <dbReference type="Pfam" id="PF01593"/>
    </source>
</evidence>
<protein>
    <submittedName>
        <fullName evidence="2">FAD-dependent oxidoreductase</fullName>
    </submittedName>
</protein>
<organism evidence="2">
    <name type="scientific">Synechococcus elongatus PCC 11802</name>
    <dbReference type="NCBI Taxonomy" id="2283154"/>
    <lineage>
        <taxon>Bacteria</taxon>
        <taxon>Bacillati</taxon>
        <taxon>Cyanobacteriota</taxon>
        <taxon>Cyanophyceae</taxon>
        <taxon>Synechococcales</taxon>
        <taxon>Synechococcaceae</taxon>
        <taxon>Synechococcus</taxon>
    </lineage>
</organism>
<dbReference type="PANTHER" id="PTHR16128:SF5">
    <property type="entry name" value="FAD_NAD(P)-BINDING OXIDOREDUCTASE FAMILY PROTEIN"/>
    <property type="match status" value="1"/>
</dbReference>
<dbReference type="Pfam" id="PF01593">
    <property type="entry name" value="Amino_oxidase"/>
    <property type="match status" value="1"/>
</dbReference>
<dbReference type="Gene3D" id="3.50.50.60">
    <property type="entry name" value="FAD/NAD(P)-binding domain"/>
    <property type="match status" value="1"/>
</dbReference>
<dbReference type="Pfam" id="PF13450">
    <property type="entry name" value="NAD_binding_8"/>
    <property type="match status" value="1"/>
</dbReference>
<dbReference type="Gene3D" id="3.90.660.10">
    <property type="match status" value="1"/>
</dbReference>
<dbReference type="InterPro" id="IPR002937">
    <property type="entry name" value="Amino_oxidase"/>
</dbReference>
<dbReference type="AlphaFoldDB" id="A0AAT9K0A0"/>
<feature type="domain" description="Amine oxidase" evidence="1">
    <location>
        <begin position="107"/>
        <end position="344"/>
    </location>
</feature>
<dbReference type="EMBL" id="CP034671">
    <property type="protein sequence ID" value="QFZ93348.2"/>
    <property type="molecule type" value="Genomic_DNA"/>
</dbReference>
<evidence type="ECO:0000313" key="2">
    <source>
        <dbReference type="EMBL" id="QFZ93348.2"/>
    </source>
</evidence>
<gene>
    <name evidence="2" type="ORF">EKO22_09905</name>
</gene>
<dbReference type="InterPro" id="IPR036188">
    <property type="entry name" value="FAD/NAD-bd_sf"/>
</dbReference>
<dbReference type="PANTHER" id="PTHR16128">
    <property type="entry name" value="FAD/NAD(P)-BINDING OXIDOREDUCTASE FAMILY PROTEIN"/>
    <property type="match status" value="1"/>
</dbReference>
<reference evidence="2" key="1">
    <citation type="submission" date="2024-01" db="EMBL/GenBank/DDBJ databases">
        <title>Synechococcus elongatus PCC 11802, a close yet different native of Synechococcus elongatus PCC 11801.</title>
        <authorList>
            <person name="Jaiswal D."/>
            <person name="Sengupta A."/>
            <person name="Sengupta S."/>
            <person name="Pakrasi H.B."/>
            <person name="Wangikar P."/>
        </authorList>
    </citation>
    <scope>NUCLEOTIDE SEQUENCE</scope>
    <source>
        <strain evidence="2">PCC 11802</strain>
    </source>
</reference>
<dbReference type="SUPFAM" id="SSF51905">
    <property type="entry name" value="FAD/NAD(P)-binding domain"/>
    <property type="match status" value="1"/>
</dbReference>
<dbReference type="RefSeq" id="WP_208678442.1">
    <property type="nucleotide sequence ID" value="NZ_CP034671.2"/>
</dbReference>
<name>A0AAT9K0A0_SYNEL</name>
<accession>A0AAT9K0A0</accession>
<sequence length="348" mass="37785">MSELLEILDAIVVGAGWAGLTCARSLQAAGWNVRILEKSRGWGGRAARRRLSPEGMAEHGLPALAEGWPAIDALITLGRDRGLLELWRAEHWQWTEGQIQPRSLPPQWIAPAGLSGLARAYGEGIPVEVQQRASQVTWQGDRWQVQTDQGDCYAARHLGLFVPAPQAQELLPLDLQPASLGTACYDPCITVIACYGDRSLELPGSQMEGWTIAAAEPRDWRWLALDSSKRREPSETVVVLHSSAAWAEAHFEDSDLIQAGHSLLQSVEADLALSLEQPRSLQVHRWRYALPKITVAEPVLKLSDRGVCGGDWCRGTAMASNLPIGGSAFVAQAIASGEAGAQQLLMAD</sequence>
<proteinExistence type="predicted"/>
<dbReference type="GO" id="GO:0016491">
    <property type="term" value="F:oxidoreductase activity"/>
    <property type="evidence" value="ECO:0007669"/>
    <property type="project" value="InterPro"/>
</dbReference>